<dbReference type="InParanoid" id="A0A194YNB8"/>
<sequence>MGSCFSSSSSGSAGDDAAGGYGDERRVRRVWPSDDDGGEWDVDNRAAIYIAKFHRHQSGVVCSDCAADQQQQTPAAATAAQ</sequence>
<dbReference type="PANTHER" id="PTHR33511">
    <property type="entry name" value="OS06G0632400 PROTEIN"/>
    <property type="match status" value="1"/>
</dbReference>
<reference evidence="2 3" key="1">
    <citation type="journal article" date="2009" name="Nature">
        <title>The Sorghum bicolor genome and the diversification of grasses.</title>
        <authorList>
            <person name="Paterson A.H."/>
            <person name="Bowers J.E."/>
            <person name="Bruggmann R."/>
            <person name="Dubchak I."/>
            <person name="Grimwood J."/>
            <person name="Gundlach H."/>
            <person name="Haberer G."/>
            <person name="Hellsten U."/>
            <person name="Mitros T."/>
            <person name="Poliakov A."/>
            <person name="Schmutz J."/>
            <person name="Spannagl M."/>
            <person name="Tang H."/>
            <person name="Wang X."/>
            <person name="Wicker T."/>
            <person name="Bharti A.K."/>
            <person name="Chapman J."/>
            <person name="Feltus F.A."/>
            <person name="Gowik U."/>
            <person name="Grigoriev I.V."/>
            <person name="Lyons E."/>
            <person name="Maher C.A."/>
            <person name="Martis M."/>
            <person name="Narechania A."/>
            <person name="Otillar R.P."/>
            <person name="Penning B.W."/>
            <person name="Salamov A.A."/>
            <person name="Wang Y."/>
            <person name="Zhang L."/>
            <person name="Carpita N.C."/>
            <person name="Freeling M."/>
            <person name="Gingle A.R."/>
            <person name="Hash C.T."/>
            <person name="Keller B."/>
            <person name="Klein P."/>
            <person name="Kresovich S."/>
            <person name="McCann M.C."/>
            <person name="Ming R."/>
            <person name="Peterson D.G."/>
            <person name="Mehboob-ur-Rahman"/>
            <person name="Ware D."/>
            <person name="Westhoff P."/>
            <person name="Mayer K.F."/>
            <person name="Messing J."/>
            <person name="Rokhsar D.S."/>
        </authorList>
    </citation>
    <scope>NUCLEOTIDE SEQUENCE [LARGE SCALE GENOMIC DNA]</scope>
    <source>
        <strain evidence="3">cv. BTx623</strain>
    </source>
</reference>
<dbReference type="OrthoDB" id="686268at2759"/>
<feature type="compositionally biased region" description="Low complexity" evidence="1">
    <location>
        <begin position="1"/>
        <end position="18"/>
    </location>
</feature>
<evidence type="ECO:0000256" key="1">
    <source>
        <dbReference type="SAM" id="MobiDB-lite"/>
    </source>
</evidence>
<dbReference type="Gramene" id="KXG29681">
    <property type="protein sequence ID" value="KXG29681"/>
    <property type="gene ID" value="SORBI_3004G075100"/>
</dbReference>
<evidence type="ECO:0000313" key="2">
    <source>
        <dbReference type="EMBL" id="KXG29681.1"/>
    </source>
</evidence>
<proteinExistence type="predicted"/>
<dbReference type="OMA" id="AKFHRYQ"/>
<dbReference type="Proteomes" id="UP000000768">
    <property type="component" value="Chromosome 4"/>
</dbReference>
<name>A0A194YNB8_SORBI</name>
<dbReference type="EMBL" id="CM000763">
    <property type="protein sequence ID" value="KXG29681.1"/>
    <property type="molecule type" value="Genomic_DNA"/>
</dbReference>
<keyword evidence="3" id="KW-1185">Reference proteome</keyword>
<evidence type="ECO:0000313" key="3">
    <source>
        <dbReference type="Proteomes" id="UP000000768"/>
    </source>
</evidence>
<feature type="region of interest" description="Disordered" evidence="1">
    <location>
        <begin position="1"/>
        <end position="41"/>
    </location>
</feature>
<dbReference type="AlphaFoldDB" id="A0A194YNB8"/>
<protein>
    <submittedName>
        <fullName evidence="2">Uncharacterized protein</fullName>
    </submittedName>
</protein>
<dbReference type="FunCoup" id="A0A194YNB8">
    <property type="interactions" value="614"/>
</dbReference>
<gene>
    <name evidence="2" type="ORF">SORBI_3004G075100</name>
</gene>
<organism evidence="2 3">
    <name type="scientific">Sorghum bicolor</name>
    <name type="common">Sorghum</name>
    <name type="synonym">Sorghum vulgare</name>
    <dbReference type="NCBI Taxonomy" id="4558"/>
    <lineage>
        <taxon>Eukaryota</taxon>
        <taxon>Viridiplantae</taxon>
        <taxon>Streptophyta</taxon>
        <taxon>Embryophyta</taxon>
        <taxon>Tracheophyta</taxon>
        <taxon>Spermatophyta</taxon>
        <taxon>Magnoliopsida</taxon>
        <taxon>Liliopsida</taxon>
        <taxon>Poales</taxon>
        <taxon>Poaceae</taxon>
        <taxon>PACMAD clade</taxon>
        <taxon>Panicoideae</taxon>
        <taxon>Andropogonodae</taxon>
        <taxon>Andropogoneae</taxon>
        <taxon>Sorghinae</taxon>
        <taxon>Sorghum</taxon>
    </lineage>
</organism>
<accession>A0A194YNB8</accession>
<reference evidence="3" key="2">
    <citation type="journal article" date="2018" name="Plant J.">
        <title>The Sorghum bicolor reference genome: improved assembly, gene annotations, a transcriptome atlas, and signatures of genome organization.</title>
        <authorList>
            <person name="McCormick R.F."/>
            <person name="Truong S.K."/>
            <person name="Sreedasyam A."/>
            <person name="Jenkins J."/>
            <person name="Shu S."/>
            <person name="Sims D."/>
            <person name="Kennedy M."/>
            <person name="Amirebrahimi M."/>
            <person name="Weers B.D."/>
            <person name="McKinley B."/>
            <person name="Mattison A."/>
            <person name="Morishige D.T."/>
            <person name="Grimwood J."/>
            <person name="Schmutz J."/>
            <person name="Mullet J.E."/>
        </authorList>
    </citation>
    <scope>NUCLEOTIDE SEQUENCE [LARGE SCALE GENOMIC DNA]</scope>
    <source>
        <strain evidence="3">cv. BTx623</strain>
    </source>
</reference>